<dbReference type="HOGENOM" id="CLU_2982840_0_0_1"/>
<dbReference type="Gramene" id="PGSC0003DMT400080831">
    <property type="protein sequence ID" value="PGSC0003DMT400080831"/>
    <property type="gene ID" value="PGSC0003DMG400031480"/>
</dbReference>
<proteinExistence type="predicted"/>
<evidence type="ECO:0000313" key="1">
    <source>
        <dbReference type="EnsemblPlants" id="PGSC0003DMT400080831"/>
    </source>
</evidence>
<sequence>MSDSKRGSLVLLAIRNSKKCSEHSMCGYEDNVESIRLDFCENPNRNSVFSSQSVHVQQ</sequence>
<evidence type="ECO:0000313" key="2">
    <source>
        <dbReference type="Proteomes" id="UP000011115"/>
    </source>
</evidence>
<keyword evidence="2" id="KW-1185">Reference proteome</keyword>
<dbReference type="EnsemblPlants" id="PGSC0003DMT400080831">
    <property type="protein sequence ID" value="PGSC0003DMT400080831"/>
    <property type="gene ID" value="PGSC0003DMG400031480"/>
</dbReference>
<dbReference type="AlphaFoldDB" id="M1D410"/>
<dbReference type="PaxDb" id="4113-PGSC0003DMT400080831"/>
<dbReference type="InParanoid" id="M1D410"/>
<reference evidence="1" key="2">
    <citation type="submission" date="2015-06" db="UniProtKB">
        <authorList>
            <consortium name="EnsemblPlants"/>
        </authorList>
    </citation>
    <scope>IDENTIFICATION</scope>
    <source>
        <strain evidence="1">DM1-3 516 R44</strain>
    </source>
</reference>
<protein>
    <submittedName>
        <fullName evidence="1">Uncharacterized protein</fullName>
    </submittedName>
</protein>
<name>M1D410_SOLTU</name>
<reference evidence="2" key="1">
    <citation type="journal article" date="2011" name="Nature">
        <title>Genome sequence and analysis of the tuber crop potato.</title>
        <authorList>
            <consortium name="The Potato Genome Sequencing Consortium"/>
        </authorList>
    </citation>
    <scope>NUCLEOTIDE SEQUENCE [LARGE SCALE GENOMIC DNA]</scope>
    <source>
        <strain evidence="2">cv. DM1-3 516 R44</strain>
    </source>
</reference>
<accession>M1D410</accession>
<organism evidence="1 2">
    <name type="scientific">Solanum tuberosum</name>
    <name type="common">Potato</name>
    <dbReference type="NCBI Taxonomy" id="4113"/>
    <lineage>
        <taxon>Eukaryota</taxon>
        <taxon>Viridiplantae</taxon>
        <taxon>Streptophyta</taxon>
        <taxon>Embryophyta</taxon>
        <taxon>Tracheophyta</taxon>
        <taxon>Spermatophyta</taxon>
        <taxon>Magnoliopsida</taxon>
        <taxon>eudicotyledons</taxon>
        <taxon>Gunneridae</taxon>
        <taxon>Pentapetalae</taxon>
        <taxon>asterids</taxon>
        <taxon>lamiids</taxon>
        <taxon>Solanales</taxon>
        <taxon>Solanaceae</taxon>
        <taxon>Solanoideae</taxon>
        <taxon>Solaneae</taxon>
        <taxon>Solanum</taxon>
    </lineage>
</organism>
<dbReference type="Proteomes" id="UP000011115">
    <property type="component" value="Unassembled WGS sequence"/>
</dbReference>